<organism evidence="1">
    <name type="scientific">Sesamum calycinum</name>
    <dbReference type="NCBI Taxonomy" id="2727403"/>
    <lineage>
        <taxon>Eukaryota</taxon>
        <taxon>Viridiplantae</taxon>
        <taxon>Streptophyta</taxon>
        <taxon>Embryophyta</taxon>
        <taxon>Tracheophyta</taxon>
        <taxon>Spermatophyta</taxon>
        <taxon>Magnoliopsida</taxon>
        <taxon>eudicotyledons</taxon>
        <taxon>Gunneridae</taxon>
        <taxon>Pentapetalae</taxon>
        <taxon>asterids</taxon>
        <taxon>lamiids</taxon>
        <taxon>Lamiales</taxon>
        <taxon>Pedaliaceae</taxon>
        <taxon>Sesamum</taxon>
    </lineage>
</organism>
<dbReference type="EMBL" id="JACGWM010000001">
    <property type="protein sequence ID" value="KAL0396298.1"/>
    <property type="molecule type" value="Genomic_DNA"/>
</dbReference>
<sequence length="528" mass="59522">MGYRTGCGAASKGEIGKHEHPMKVNLEQCDFFVHIRDLPFNMMNLGVATLIGNKIGSFKDIEMNKVGCSWGAALCIQGCDGGQSASVAGTVGSQAQNLRRSMGSAEEETDLVSQRKDQLEVEGEEGCLVHSLVEKPTKPTNNEGLNLISVPLQFMIEGWGSARRGLNLSDHDAVRITLDRVLNLMPTRKKARFHFEAVGSLLQDALMLFESRGRLLTVRTTSSQYMKNESEQDNMLVAYELNHFLTHRTWGRKGHVSVKQDVNKAYDRVEWCFLERVMGRLGFHPHFVALIMKCVTTISFSFLLNGEQFGFLRPECGLRSNVKEEIRNELAEILGVSIVTKYDKYLGLPTAERAVLIKLVLQTIPTYVMSCFQLPESFLSEIKGLMADFFWNCGTETKSHWVAWAKLCKPKNEGELSFRRLKECNIDVLSKQDWHGAMGSGGLLLAILSHKYFPHMSFLSLDAKVANLITINLEWNVDLVRKEFCSMDTKCILGINLQCHEVEDTTLWHFEKQGKFTVESAYFAVVRL</sequence>
<proteinExistence type="predicted"/>
<gene>
    <name evidence="1" type="ORF">Scaly_0078200</name>
</gene>
<accession>A0AAW2SV33</accession>
<evidence type="ECO:0008006" key="2">
    <source>
        <dbReference type="Google" id="ProtNLM"/>
    </source>
</evidence>
<reference evidence="1" key="1">
    <citation type="submission" date="2020-06" db="EMBL/GenBank/DDBJ databases">
        <authorList>
            <person name="Li T."/>
            <person name="Hu X."/>
            <person name="Zhang T."/>
            <person name="Song X."/>
            <person name="Zhang H."/>
            <person name="Dai N."/>
            <person name="Sheng W."/>
            <person name="Hou X."/>
            <person name="Wei L."/>
        </authorList>
    </citation>
    <scope>NUCLEOTIDE SEQUENCE</scope>
    <source>
        <strain evidence="1">KEN8</strain>
        <tissue evidence="1">Leaf</tissue>
    </source>
</reference>
<dbReference type="PANTHER" id="PTHR33116">
    <property type="entry name" value="REVERSE TRANSCRIPTASE ZINC-BINDING DOMAIN-CONTAINING PROTEIN-RELATED-RELATED"/>
    <property type="match status" value="1"/>
</dbReference>
<dbReference type="AlphaFoldDB" id="A0AAW2SV33"/>
<reference evidence="1" key="2">
    <citation type="journal article" date="2024" name="Plant">
        <title>Genomic evolution and insights into agronomic trait innovations of Sesamum species.</title>
        <authorList>
            <person name="Miao H."/>
            <person name="Wang L."/>
            <person name="Qu L."/>
            <person name="Liu H."/>
            <person name="Sun Y."/>
            <person name="Le M."/>
            <person name="Wang Q."/>
            <person name="Wei S."/>
            <person name="Zheng Y."/>
            <person name="Lin W."/>
            <person name="Duan Y."/>
            <person name="Cao H."/>
            <person name="Xiong S."/>
            <person name="Wang X."/>
            <person name="Wei L."/>
            <person name="Li C."/>
            <person name="Ma Q."/>
            <person name="Ju M."/>
            <person name="Zhao R."/>
            <person name="Li G."/>
            <person name="Mu C."/>
            <person name="Tian Q."/>
            <person name="Mei H."/>
            <person name="Zhang T."/>
            <person name="Gao T."/>
            <person name="Zhang H."/>
        </authorList>
    </citation>
    <scope>NUCLEOTIDE SEQUENCE</scope>
    <source>
        <strain evidence="1">KEN8</strain>
    </source>
</reference>
<protein>
    <recommendedName>
        <fullName evidence="2">Reverse transcriptase domain-containing protein</fullName>
    </recommendedName>
</protein>
<dbReference type="PANTHER" id="PTHR33116:SF86">
    <property type="entry name" value="REVERSE TRANSCRIPTASE DOMAIN-CONTAINING PROTEIN"/>
    <property type="match status" value="1"/>
</dbReference>
<name>A0AAW2SV33_9LAMI</name>
<evidence type="ECO:0000313" key="1">
    <source>
        <dbReference type="EMBL" id="KAL0396298.1"/>
    </source>
</evidence>
<comment type="caution">
    <text evidence="1">The sequence shown here is derived from an EMBL/GenBank/DDBJ whole genome shotgun (WGS) entry which is preliminary data.</text>
</comment>